<dbReference type="EMBL" id="UYSU01034899">
    <property type="protein sequence ID" value="VDL95259.1"/>
    <property type="molecule type" value="Genomic_DNA"/>
</dbReference>
<reference evidence="5" key="1">
    <citation type="submission" date="2016-06" db="UniProtKB">
        <authorList>
            <consortium name="WormBaseParasite"/>
        </authorList>
    </citation>
    <scope>IDENTIFICATION</scope>
</reference>
<evidence type="ECO:0000313" key="4">
    <source>
        <dbReference type="Proteomes" id="UP000275846"/>
    </source>
</evidence>
<keyword evidence="4" id="KW-1185">Reference proteome</keyword>
<accession>A0A183SXC6</accession>
<sequence>MLALSTRLPRANQPGRIHSEAMQQQSDNLKFCINFCQPSFRPPTVTPGTNFTILTIIATTYQYSPPDTSTITTTTTNSDGGSVLNCPHSDHTFNSCIGLVGHLRIQHTETGEPVPGSTTHSRDRRIHCPHCPYAFSLHIGLFGHMRIHESGINRNVDNTDTP</sequence>
<dbReference type="WBParaSite" id="SSLN_0000921501-mRNA-1">
    <property type="protein sequence ID" value="SSLN_0000921501-mRNA-1"/>
    <property type="gene ID" value="SSLN_0000921501"/>
</dbReference>
<evidence type="ECO:0000313" key="3">
    <source>
        <dbReference type="EMBL" id="VDL95259.1"/>
    </source>
</evidence>
<dbReference type="InterPro" id="IPR036236">
    <property type="entry name" value="Znf_C2H2_sf"/>
</dbReference>
<dbReference type="PROSITE" id="PS50157">
    <property type="entry name" value="ZINC_FINGER_C2H2_2"/>
    <property type="match status" value="1"/>
</dbReference>
<organism evidence="5">
    <name type="scientific">Schistocephalus solidus</name>
    <name type="common">Tapeworm</name>
    <dbReference type="NCBI Taxonomy" id="70667"/>
    <lineage>
        <taxon>Eukaryota</taxon>
        <taxon>Metazoa</taxon>
        <taxon>Spiralia</taxon>
        <taxon>Lophotrochozoa</taxon>
        <taxon>Platyhelminthes</taxon>
        <taxon>Cestoda</taxon>
        <taxon>Eucestoda</taxon>
        <taxon>Diphyllobothriidea</taxon>
        <taxon>Diphyllobothriidae</taxon>
        <taxon>Schistocephalus</taxon>
    </lineage>
</organism>
<dbReference type="AlphaFoldDB" id="A0A183SXC6"/>
<evidence type="ECO:0000259" key="2">
    <source>
        <dbReference type="PROSITE" id="PS50157"/>
    </source>
</evidence>
<keyword evidence="1" id="KW-0479">Metal-binding</keyword>
<reference evidence="3 4" key="2">
    <citation type="submission" date="2018-11" db="EMBL/GenBank/DDBJ databases">
        <authorList>
            <consortium name="Pathogen Informatics"/>
        </authorList>
    </citation>
    <scope>NUCLEOTIDE SEQUENCE [LARGE SCALE GENOMIC DNA]</scope>
    <source>
        <strain evidence="3 4">NST_G2</strain>
    </source>
</reference>
<dbReference type="Proteomes" id="UP000275846">
    <property type="component" value="Unassembled WGS sequence"/>
</dbReference>
<feature type="domain" description="C2H2-type" evidence="2">
    <location>
        <begin position="126"/>
        <end position="148"/>
    </location>
</feature>
<dbReference type="Gene3D" id="3.30.160.60">
    <property type="entry name" value="Classic Zinc Finger"/>
    <property type="match status" value="1"/>
</dbReference>
<dbReference type="GO" id="GO:0008270">
    <property type="term" value="F:zinc ion binding"/>
    <property type="evidence" value="ECO:0007669"/>
    <property type="project" value="UniProtKB-KW"/>
</dbReference>
<protein>
    <submittedName>
        <fullName evidence="5">C2H2-type domain-containing protein</fullName>
    </submittedName>
</protein>
<evidence type="ECO:0000256" key="1">
    <source>
        <dbReference type="PROSITE-ProRule" id="PRU00042"/>
    </source>
</evidence>
<dbReference type="SUPFAM" id="SSF57667">
    <property type="entry name" value="beta-beta-alpha zinc fingers"/>
    <property type="match status" value="1"/>
</dbReference>
<dbReference type="InterPro" id="IPR013087">
    <property type="entry name" value="Znf_C2H2_type"/>
</dbReference>
<keyword evidence="1" id="KW-0862">Zinc</keyword>
<name>A0A183SXC6_SCHSO</name>
<evidence type="ECO:0000313" key="5">
    <source>
        <dbReference type="WBParaSite" id="SSLN_0000921501-mRNA-1"/>
    </source>
</evidence>
<proteinExistence type="predicted"/>
<gene>
    <name evidence="3" type="ORF">SSLN_LOCUS8874</name>
</gene>
<dbReference type="PROSITE" id="PS00028">
    <property type="entry name" value="ZINC_FINGER_C2H2_1"/>
    <property type="match status" value="1"/>
</dbReference>
<keyword evidence="1" id="KW-0863">Zinc-finger</keyword>
<dbReference type="SMART" id="SM00355">
    <property type="entry name" value="ZnF_C2H2"/>
    <property type="match status" value="2"/>
</dbReference>